<protein>
    <recommendedName>
        <fullName evidence="7">60S ribosomal protein L35</fullName>
    </recommendedName>
</protein>
<keyword evidence="6" id="KW-1185">Reference proteome</keyword>
<keyword evidence="2" id="KW-0689">Ribosomal protein</keyword>
<evidence type="ECO:0000256" key="4">
    <source>
        <dbReference type="SAM" id="Coils"/>
    </source>
</evidence>
<gene>
    <name evidence="5" type="ORF">R1sor_000986</name>
</gene>
<dbReference type="HAMAP" id="MF_00374">
    <property type="entry name" value="Ribosomal_uL29"/>
    <property type="match status" value="1"/>
</dbReference>
<dbReference type="PANTHER" id="PTHR45722:SF2">
    <property type="entry name" value="LARGE RIBOSOMAL SUBUNIT PROTEIN UL29-RELATED"/>
    <property type="match status" value="1"/>
</dbReference>
<dbReference type="InterPro" id="IPR036049">
    <property type="entry name" value="Ribosomal_uL29_sf"/>
</dbReference>
<dbReference type="Proteomes" id="UP001633002">
    <property type="component" value="Unassembled WGS sequence"/>
</dbReference>
<sequence length="181" mass="20814">MIFRLFHGGKQFCPPDKPSEGNLQSLFEIRLPLLYRPSTSSDFCDLCLPTVFDKLCAIMSKIKVHELRTKSKQELLNQLKELKAELALLRVAKVTGGAPNKLSKIKVVRLSIAQVLTVISQTQKAHLREVYKKKKFLPLDLRPKKTRAIRKRLTLHQASLKTEKQKKKDAYFPMRKYAVKA</sequence>
<dbReference type="PANTHER" id="PTHR45722">
    <property type="entry name" value="60S RIBOSOMAL PROTEIN L35"/>
    <property type="match status" value="1"/>
</dbReference>
<reference evidence="5 6" key="1">
    <citation type="submission" date="2024-09" db="EMBL/GenBank/DDBJ databases">
        <title>Chromosome-scale assembly of Riccia sorocarpa.</title>
        <authorList>
            <person name="Paukszto L."/>
        </authorList>
    </citation>
    <scope>NUCLEOTIDE SEQUENCE [LARGE SCALE GENOMIC DNA]</scope>
    <source>
        <strain evidence="5">LP-2024</strain>
        <tissue evidence="5">Aerial parts of the thallus</tissue>
    </source>
</reference>
<evidence type="ECO:0000256" key="1">
    <source>
        <dbReference type="ARBA" id="ARBA00009254"/>
    </source>
</evidence>
<dbReference type="GO" id="GO:1990904">
    <property type="term" value="C:ribonucleoprotein complex"/>
    <property type="evidence" value="ECO:0007669"/>
    <property type="project" value="UniProtKB-KW"/>
</dbReference>
<dbReference type="CDD" id="cd00427">
    <property type="entry name" value="Ribosomal_L29_HIP"/>
    <property type="match status" value="1"/>
</dbReference>
<evidence type="ECO:0000313" key="5">
    <source>
        <dbReference type="EMBL" id="KAL3682964.1"/>
    </source>
</evidence>
<dbReference type="Pfam" id="PF00831">
    <property type="entry name" value="Ribosomal_L29"/>
    <property type="match status" value="1"/>
</dbReference>
<evidence type="ECO:0008006" key="7">
    <source>
        <dbReference type="Google" id="ProtNLM"/>
    </source>
</evidence>
<dbReference type="FunFam" id="1.10.287.310:FF:000002">
    <property type="entry name" value="60S ribosomal protein L35"/>
    <property type="match status" value="1"/>
</dbReference>
<dbReference type="GO" id="GO:0005840">
    <property type="term" value="C:ribosome"/>
    <property type="evidence" value="ECO:0007669"/>
    <property type="project" value="UniProtKB-KW"/>
</dbReference>
<dbReference type="FunFam" id="6.10.250.3450:FF:000001">
    <property type="entry name" value="60S ribosomal protein L35"/>
    <property type="match status" value="1"/>
</dbReference>
<evidence type="ECO:0000256" key="2">
    <source>
        <dbReference type="ARBA" id="ARBA00022980"/>
    </source>
</evidence>
<evidence type="ECO:0000313" key="6">
    <source>
        <dbReference type="Proteomes" id="UP001633002"/>
    </source>
</evidence>
<comment type="similarity">
    <text evidence="1">Belongs to the universal ribosomal protein uL29 family.</text>
</comment>
<keyword evidence="4" id="KW-0175">Coiled coil</keyword>
<proteinExistence type="inferred from homology"/>
<organism evidence="5 6">
    <name type="scientific">Riccia sorocarpa</name>
    <dbReference type="NCBI Taxonomy" id="122646"/>
    <lineage>
        <taxon>Eukaryota</taxon>
        <taxon>Viridiplantae</taxon>
        <taxon>Streptophyta</taxon>
        <taxon>Embryophyta</taxon>
        <taxon>Marchantiophyta</taxon>
        <taxon>Marchantiopsida</taxon>
        <taxon>Marchantiidae</taxon>
        <taxon>Marchantiales</taxon>
        <taxon>Ricciaceae</taxon>
        <taxon>Riccia</taxon>
    </lineage>
</organism>
<comment type="caution">
    <text evidence="5">The sequence shown here is derived from an EMBL/GenBank/DDBJ whole genome shotgun (WGS) entry which is preliminary data.</text>
</comment>
<dbReference type="AlphaFoldDB" id="A0ABD3GX93"/>
<dbReference type="SUPFAM" id="SSF46561">
    <property type="entry name" value="Ribosomal protein L29 (L29p)"/>
    <property type="match status" value="1"/>
</dbReference>
<dbReference type="EMBL" id="JBJQOH010000006">
    <property type="protein sequence ID" value="KAL3682964.1"/>
    <property type="molecule type" value="Genomic_DNA"/>
</dbReference>
<dbReference type="Gene3D" id="6.10.250.3450">
    <property type="match status" value="1"/>
</dbReference>
<dbReference type="InterPro" id="IPR001854">
    <property type="entry name" value="Ribosomal_uL29"/>
</dbReference>
<accession>A0ABD3GX93</accession>
<name>A0ABD3GX93_9MARC</name>
<dbReference type="InterPro" id="IPR045059">
    <property type="entry name" value="Ribosomal_uL29_euk"/>
</dbReference>
<feature type="coiled-coil region" evidence="4">
    <location>
        <begin position="65"/>
        <end position="92"/>
    </location>
</feature>
<dbReference type="NCBIfam" id="TIGR00012">
    <property type="entry name" value="L29"/>
    <property type="match status" value="1"/>
</dbReference>
<evidence type="ECO:0000256" key="3">
    <source>
        <dbReference type="ARBA" id="ARBA00023274"/>
    </source>
</evidence>
<dbReference type="Gene3D" id="1.10.287.310">
    <property type="match status" value="1"/>
</dbReference>
<keyword evidence="3" id="KW-0687">Ribonucleoprotein</keyword>